<sequence>MTKKMDISSFKLAQHFMKNHARPLERALYEYEFEATNYKKALQELIAFQNPDGGFGHGLEPDLRCNESSALATTYALGILGELPAFEEKKNVVCQALDYFITSYQDDHTGWDIIPVEAERSPRAIWWQYGVFSDNWGNPNADIVGFFIQYRDLVTYEKLDMLIDYAIQHLLETCDLAEMHELFCYLRLYEQLKLNTKKRTKIEDRLQRFINNCVIADPAKREGYVAGPLQIIDSPKSTHYRKFANILPMELDHLIGQQATDGAWAPNWEWHQYENDWPIAEKEWKGILTLQALRILRNFKYLPI</sequence>
<dbReference type="SUPFAM" id="SSF48239">
    <property type="entry name" value="Terpenoid cyclases/Protein prenyltransferases"/>
    <property type="match status" value="1"/>
</dbReference>
<comment type="caution">
    <text evidence="1">The sequence shown here is derived from an EMBL/GenBank/DDBJ whole genome shotgun (WGS) entry which is preliminary data.</text>
</comment>
<evidence type="ECO:0008006" key="3">
    <source>
        <dbReference type="Google" id="ProtNLM"/>
    </source>
</evidence>
<evidence type="ECO:0000313" key="1">
    <source>
        <dbReference type="EMBL" id="MBR7794716.1"/>
    </source>
</evidence>
<dbReference type="RefSeq" id="WP_121605836.1">
    <property type="nucleotide sequence ID" value="NZ_BAAACY010000084.1"/>
</dbReference>
<name>A0A941I9V8_9BACI</name>
<dbReference type="EMBL" id="JAGSOT010000003">
    <property type="protein sequence ID" value="MBR7794716.1"/>
    <property type="molecule type" value="Genomic_DNA"/>
</dbReference>
<organism evidence="1 2">
    <name type="scientific">Virgibacillus salarius</name>
    <dbReference type="NCBI Taxonomy" id="447199"/>
    <lineage>
        <taxon>Bacteria</taxon>
        <taxon>Bacillati</taxon>
        <taxon>Bacillota</taxon>
        <taxon>Bacilli</taxon>
        <taxon>Bacillales</taxon>
        <taxon>Bacillaceae</taxon>
        <taxon>Virgibacillus</taxon>
    </lineage>
</organism>
<reference evidence="1" key="1">
    <citation type="submission" date="2021-04" db="EMBL/GenBank/DDBJ databases">
        <title>Isolation and polyphasic classification of algal microorganism.</title>
        <authorList>
            <person name="Wang S."/>
        </authorList>
    </citation>
    <scope>NUCLEOTIDE SEQUENCE</scope>
    <source>
        <strain evidence="1">720a</strain>
    </source>
</reference>
<dbReference type="Gene3D" id="1.50.10.20">
    <property type="match status" value="1"/>
</dbReference>
<dbReference type="AlphaFoldDB" id="A0A941I9V8"/>
<accession>A0A941I9V8</accession>
<dbReference type="Proteomes" id="UP000675284">
    <property type="component" value="Unassembled WGS sequence"/>
</dbReference>
<gene>
    <name evidence="1" type="ORF">KCX74_01515</name>
</gene>
<keyword evidence="2" id="KW-1185">Reference proteome</keyword>
<proteinExistence type="predicted"/>
<evidence type="ECO:0000313" key="2">
    <source>
        <dbReference type="Proteomes" id="UP000675284"/>
    </source>
</evidence>
<dbReference type="InterPro" id="IPR008930">
    <property type="entry name" value="Terpenoid_cyclase/PrenylTrfase"/>
</dbReference>
<protein>
    <recommendedName>
        <fullName evidence="3">Prenyltransferase</fullName>
    </recommendedName>
</protein>